<proteinExistence type="predicted"/>
<protein>
    <submittedName>
        <fullName evidence="1">Uncharacterized protein</fullName>
    </submittedName>
</protein>
<dbReference type="EMBL" id="MSFK01000056">
    <property type="protein sequence ID" value="PWY65662.1"/>
    <property type="molecule type" value="Genomic_DNA"/>
</dbReference>
<name>A0A317UYT7_9EURO</name>
<evidence type="ECO:0000313" key="2">
    <source>
        <dbReference type="Proteomes" id="UP000246702"/>
    </source>
</evidence>
<accession>A0A317UYT7</accession>
<reference evidence="1 2" key="1">
    <citation type="submission" date="2016-12" db="EMBL/GenBank/DDBJ databases">
        <title>The genomes of Aspergillus section Nigri reveals drivers in fungal speciation.</title>
        <authorList>
            <consortium name="DOE Joint Genome Institute"/>
            <person name="Vesth T.C."/>
            <person name="Nybo J."/>
            <person name="Theobald S."/>
            <person name="Brandl J."/>
            <person name="Frisvad J.C."/>
            <person name="Nielsen K.F."/>
            <person name="Lyhne E.K."/>
            <person name="Kogle M.E."/>
            <person name="Kuo A."/>
            <person name="Riley R."/>
            <person name="Clum A."/>
            <person name="Nolan M."/>
            <person name="Lipzen A."/>
            <person name="Salamov A."/>
            <person name="Henrissat B."/>
            <person name="Wiebenga A."/>
            <person name="De Vries R.P."/>
            <person name="Grigoriev I.V."/>
            <person name="Mortensen U.H."/>
            <person name="Andersen M.R."/>
            <person name="Baker S.E."/>
        </authorList>
    </citation>
    <scope>NUCLEOTIDE SEQUENCE [LARGE SCALE GENOMIC DNA]</scope>
    <source>
        <strain evidence="1 2">CBS 115572</strain>
    </source>
</reference>
<sequence>MAHFYEALDCPDLFCLVRTPDQAEYDGWGTPLPVSDFSTGFKDATDAELRLFTQTKIKELGENKNAGRLEPDWIAVLDERSPRDATVVLHYNEALSLWAQSLEDAEVPFHIPGDADVSEGKIWWKWRLPISGAHHLFNSVDGGDFVILGLYSRPEYKGADGVVNVEIPYKIICGEIKDPINQEKYLDTLRRRYDGVV</sequence>
<evidence type="ECO:0000313" key="1">
    <source>
        <dbReference type="EMBL" id="PWY65662.1"/>
    </source>
</evidence>
<dbReference type="Proteomes" id="UP000246702">
    <property type="component" value="Unassembled WGS sequence"/>
</dbReference>
<dbReference type="GeneID" id="37115131"/>
<dbReference type="RefSeq" id="XP_025461489.1">
    <property type="nucleotide sequence ID" value="XM_025612988.1"/>
</dbReference>
<gene>
    <name evidence="1" type="ORF">BO94DRAFT_540783</name>
</gene>
<organism evidence="1 2">
    <name type="scientific">Aspergillus sclerotioniger CBS 115572</name>
    <dbReference type="NCBI Taxonomy" id="1450535"/>
    <lineage>
        <taxon>Eukaryota</taxon>
        <taxon>Fungi</taxon>
        <taxon>Dikarya</taxon>
        <taxon>Ascomycota</taxon>
        <taxon>Pezizomycotina</taxon>
        <taxon>Eurotiomycetes</taxon>
        <taxon>Eurotiomycetidae</taxon>
        <taxon>Eurotiales</taxon>
        <taxon>Aspergillaceae</taxon>
        <taxon>Aspergillus</taxon>
        <taxon>Aspergillus subgen. Circumdati</taxon>
    </lineage>
</organism>
<keyword evidence="2" id="KW-1185">Reference proteome</keyword>
<dbReference type="AlphaFoldDB" id="A0A317UYT7"/>
<dbReference type="OrthoDB" id="4456803at2759"/>
<comment type="caution">
    <text evidence="1">The sequence shown here is derived from an EMBL/GenBank/DDBJ whole genome shotgun (WGS) entry which is preliminary data.</text>
</comment>